<dbReference type="InterPro" id="IPR025532">
    <property type="entry name" value="G6P_1-epimerase"/>
</dbReference>
<dbReference type="PANTHER" id="PTHR11122:SF13">
    <property type="entry name" value="GLUCOSE-6-PHOSPHATE 1-EPIMERASE"/>
    <property type="match status" value="1"/>
</dbReference>
<evidence type="ECO:0000256" key="2">
    <source>
        <dbReference type="ARBA" id="ARBA00005866"/>
    </source>
</evidence>
<gene>
    <name evidence="7" type="ORF">FHW18_003176</name>
</gene>
<dbReference type="InterPro" id="IPR011013">
    <property type="entry name" value="Gal_mutarotase_sf_dom"/>
</dbReference>
<dbReference type="AlphaFoldDB" id="A0A7Y9IW63"/>
<feature type="active site" evidence="5">
    <location>
        <position position="274"/>
    </location>
</feature>
<evidence type="ECO:0000256" key="1">
    <source>
        <dbReference type="ARBA" id="ARBA00001096"/>
    </source>
</evidence>
<dbReference type="GO" id="GO:0005975">
    <property type="term" value="P:carbohydrate metabolic process"/>
    <property type="evidence" value="ECO:0007669"/>
    <property type="project" value="InterPro"/>
</dbReference>
<keyword evidence="8" id="KW-1185">Reference proteome</keyword>
<dbReference type="EMBL" id="JACBYR010000001">
    <property type="protein sequence ID" value="NYE83905.1"/>
    <property type="molecule type" value="Genomic_DNA"/>
</dbReference>
<evidence type="ECO:0000313" key="8">
    <source>
        <dbReference type="Proteomes" id="UP000542125"/>
    </source>
</evidence>
<sequence length="334" mass="36315">MSAAPDAATIESVQMGELACWRVRTQWAEALIATQGAQLLSYTPHGQPPIVWLSEDAKFLRGQPLRGGVPVCWPWFGDLARNPQPVRDMFAPDAAAPAHGVVRGVEWEPGAATAESGRVVMDFHCHMPNGSGEWKHPADLLIRFRMGETLEIQLCTHNFGDAPITVSQALHTYFAVSDSRQITIEGLEDTTYIDTMRNWEPVTQTGPIRIEGETDRIYTGIDRAIEIVDPGWQRRIHIEASQSRSAVVWNPWVEKAARLSQFPDDAWQRMVCIETARVWDDVLVVAPGKTESMSVTIRVDAAAPAGSATTASTASTTAAAGSAADSATGRDAAA</sequence>
<dbReference type="InterPro" id="IPR014718">
    <property type="entry name" value="GH-type_carb-bd"/>
</dbReference>
<evidence type="ECO:0000256" key="6">
    <source>
        <dbReference type="SAM" id="MobiDB-lite"/>
    </source>
</evidence>
<evidence type="ECO:0000256" key="3">
    <source>
        <dbReference type="ARBA" id="ARBA00023235"/>
    </source>
</evidence>
<dbReference type="InterPro" id="IPR008183">
    <property type="entry name" value="Aldose_1/G6P_1-epimerase"/>
</dbReference>
<evidence type="ECO:0000256" key="4">
    <source>
        <dbReference type="PIRNR" id="PIRNR016020"/>
    </source>
</evidence>
<dbReference type="GO" id="GO:0030246">
    <property type="term" value="F:carbohydrate binding"/>
    <property type="evidence" value="ECO:0007669"/>
    <property type="project" value="UniProtKB-UniRule"/>
</dbReference>
<dbReference type="Proteomes" id="UP000542125">
    <property type="component" value="Unassembled WGS sequence"/>
</dbReference>
<dbReference type="Gene3D" id="2.70.98.10">
    <property type="match status" value="1"/>
</dbReference>
<name>A0A7Y9IW63_9BURK</name>
<dbReference type="PANTHER" id="PTHR11122">
    <property type="entry name" value="APOSPORY-ASSOCIATED PROTEIN C-RELATED"/>
    <property type="match status" value="1"/>
</dbReference>
<feature type="active site" evidence="5">
    <location>
        <position position="171"/>
    </location>
</feature>
<dbReference type="EC" id="5.1.3.15" evidence="4"/>
<keyword evidence="3 4" id="KW-0413">Isomerase</keyword>
<comment type="caution">
    <text evidence="7">The sequence shown here is derived from an EMBL/GenBank/DDBJ whole genome shotgun (WGS) entry which is preliminary data.</text>
</comment>
<organism evidence="7 8">
    <name type="scientific">Pigmentiphaga litoralis</name>
    <dbReference type="NCBI Taxonomy" id="516702"/>
    <lineage>
        <taxon>Bacteria</taxon>
        <taxon>Pseudomonadati</taxon>
        <taxon>Pseudomonadota</taxon>
        <taxon>Betaproteobacteria</taxon>
        <taxon>Burkholderiales</taxon>
        <taxon>Alcaligenaceae</taxon>
        <taxon>Pigmentiphaga</taxon>
    </lineage>
</organism>
<protein>
    <recommendedName>
        <fullName evidence="4">Putative glucose-6-phosphate 1-epimerase</fullName>
        <ecNumber evidence="4">5.1.3.15</ecNumber>
    </recommendedName>
</protein>
<evidence type="ECO:0000313" key="7">
    <source>
        <dbReference type="EMBL" id="NYE83905.1"/>
    </source>
</evidence>
<comment type="similarity">
    <text evidence="2 4">Belongs to the glucose-6-phosphate 1-epimerase family.</text>
</comment>
<dbReference type="Pfam" id="PF01263">
    <property type="entry name" value="Aldose_epim"/>
    <property type="match status" value="1"/>
</dbReference>
<proteinExistence type="inferred from homology"/>
<evidence type="ECO:0000256" key="5">
    <source>
        <dbReference type="PIRSR" id="PIRSR016020-1"/>
    </source>
</evidence>
<dbReference type="GO" id="GO:0047938">
    <property type="term" value="F:glucose-6-phosphate 1-epimerase activity"/>
    <property type="evidence" value="ECO:0007669"/>
    <property type="project" value="UniProtKB-UniRule"/>
</dbReference>
<comment type="catalytic activity">
    <reaction evidence="1">
        <text>alpha-D-glucose 6-phosphate = beta-D-glucose 6-phosphate</text>
        <dbReference type="Rhea" id="RHEA:16249"/>
        <dbReference type="ChEBI" id="CHEBI:58225"/>
        <dbReference type="ChEBI" id="CHEBI:58247"/>
        <dbReference type="EC" id="5.1.3.15"/>
    </reaction>
</comment>
<reference evidence="7 8" key="1">
    <citation type="submission" date="2020-07" db="EMBL/GenBank/DDBJ databases">
        <title>Genomic Encyclopedia of Type Strains, Phase IV (KMG-V): Genome sequencing to study the core and pangenomes of soil and plant-associated prokaryotes.</title>
        <authorList>
            <person name="Whitman W."/>
        </authorList>
    </citation>
    <scope>NUCLEOTIDE SEQUENCE [LARGE SCALE GENOMIC DNA]</scope>
    <source>
        <strain evidence="7 8">SAS40</strain>
    </source>
</reference>
<dbReference type="CDD" id="cd09020">
    <property type="entry name" value="D-hex-6-P-epi_like"/>
    <property type="match status" value="1"/>
</dbReference>
<accession>A0A7Y9IW63</accession>
<dbReference type="PIRSF" id="PIRSF016020">
    <property type="entry name" value="PHexose_mutarotase"/>
    <property type="match status" value="1"/>
</dbReference>
<feature type="region of interest" description="Disordered" evidence="6">
    <location>
        <begin position="306"/>
        <end position="334"/>
    </location>
</feature>
<dbReference type="SUPFAM" id="SSF74650">
    <property type="entry name" value="Galactose mutarotase-like"/>
    <property type="match status" value="1"/>
</dbReference>
<dbReference type="RefSeq" id="WP_179587662.1">
    <property type="nucleotide sequence ID" value="NZ_JACBYR010000001.1"/>
</dbReference>